<dbReference type="EMBL" id="JABFDB010000046">
    <property type="protein sequence ID" value="NYZ24846.1"/>
    <property type="molecule type" value="Genomic_DNA"/>
</dbReference>
<dbReference type="Proteomes" id="UP000584642">
    <property type="component" value="Unassembled WGS sequence"/>
</dbReference>
<dbReference type="InterPro" id="IPR010982">
    <property type="entry name" value="Lambda_DNA-bd_dom_sf"/>
</dbReference>
<evidence type="ECO:0000313" key="2">
    <source>
        <dbReference type="EMBL" id="NYZ24846.1"/>
    </source>
</evidence>
<keyword evidence="3" id="KW-1185">Reference proteome</keyword>
<dbReference type="PANTHER" id="PTHR13696">
    <property type="entry name" value="P-LOOP CONTAINING NUCLEOSIDE TRIPHOSPHATE HYDROLASE"/>
    <property type="match status" value="1"/>
</dbReference>
<dbReference type="Pfam" id="PF13614">
    <property type="entry name" value="AAA_31"/>
    <property type="match status" value="1"/>
</dbReference>
<reference evidence="2 3" key="1">
    <citation type="submission" date="2020-05" db="EMBL/GenBank/DDBJ databases">
        <title>Azospirillum oleiclasticum sp. nov, a nitrogen-fixing and heavy crude oil-emulsifying bacterium isolated from the crude oil of Yumen Oilfield.</title>
        <authorList>
            <person name="Wu D."/>
            <person name="Cai M."/>
            <person name="Zhang X."/>
        </authorList>
    </citation>
    <scope>NUCLEOTIDE SEQUENCE [LARGE SCALE GENOMIC DNA]</scope>
    <source>
        <strain evidence="2 3">ROY-1-1-2</strain>
    </source>
</reference>
<dbReference type="Gene3D" id="1.10.260.40">
    <property type="entry name" value="lambda repressor-like DNA-binding domains"/>
    <property type="match status" value="1"/>
</dbReference>
<dbReference type="InterPro" id="IPR050678">
    <property type="entry name" value="DNA_Partitioning_ATPase"/>
</dbReference>
<dbReference type="SUPFAM" id="SSF52540">
    <property type="entry name" value="P-loop containing nucleoside triphosphate hydrolases"/>
    <property type="match status" value="1"/>
</dbReference>
<protein>
    <submittedName>
        <fullName evidence="2">AAA family ATPase</fullName>
    </submittedName>
</protein>
<sequence>MTPDELRSFRERRGENQTGFAQWLNARLGRKYDNATISRWESGAERIPAKVAEFVAGLSHRPARVIAVANQKGGVGKTTTTLNLAYALGELGRRVLVVDADQQATATEGAGLDPMALQDERRGLEDVLFGETAIRDAIVRRDGFDILPCSIALAEAQIKILLDPDDGRYALRERLEEVQHDYDFVLIDCPPELALITVTALVAADQVLIPTKASRYDVRGIPLILDTVAKIRRRQNPGLGILGILPTMFNRSYAVEQQVLNDLRGLLEGRARIFEPIPRSTEVDQATYAGELPIRALPKSHSISAYRSMAREIIDGD</sequence>
<organism evidence="2 3">
    <name type="scientific">Azospirillum oleiclasticum</name>
    <dbReference type="NCBI Taxonomy" id="2735135"/>
    <lineage>
        <taxon>Bacteria</taxon>
        <taxon>Pseudomonadati</taxon>
        <taxon>Pseudomonadota</taxon>
        <taxon>Alphaproteobacteria</taxon>
        <taxon>Rhodospirillales</taxon>
        <taxon>Azospirillaceae</taxon>
        <taxon>Azospirillum</taxon>
    </lineage>
</organism>
<dbReference type="Gene3D" id="3.40.50.300">
    <property type="entry name" value="P-loop containing nucleotide triphosphate hydrolases"/>
    <property type="match status" value="1"/>
</dbReference>
<accession>A0ABX2TMG7</accession>
<dbReference type="PANTHER" id="PTHR13696:SF52">
    <property type="entry name" value="PARA FAMILY PROTEIN CT_582"/>
    <property type="match status" value="1"/>
</dbReference>
<gene>
    <name evidence="2" type="ORF">HND93_34515</name>
</gene>
<evidence type="ECO:0000259" key="1">
    <source>
        <dbReference type="Pfam" id="PF13614"/>
    </source>
</evidence>
<name>A0ABX2TMG7_9PROT</name>
<dbReference type="InterPro" id="IPR025669">
    <property type="entry name" value="AAA_dom"/>
</dbReference>
<proteinExistence type="predicted"/>
<feature type="domain" description="AAA" evidence="1">
    <location>
        <begin position="64"/>
        <end position="240"/>
    </location>
</feature>
<dbReference type="InterPro" id="IPR027417">
    <property type="entry name" value="P-loop_NTPase"/>
</dbReference>
<evidence type="ECO:0000313" key="3">
    <source>
        <dbReference type="Proteomes" id="UP000584642"/>
    </source>
</evidence>
<comment type="caution">
    <text evidence="2">The sequence shown here is derived from an EMBL/GenBank/DDBJ whole genome shotgun (WGS) entry which is preliminary data.</text>
</comment>
<dbReference type="RefSeq" id="WP_180286621.1">
    <property type="nucleotide sequence ID" value="NZ_JABFDB010000046.1"/>
</dbReference>
<dbReference type="CDD" id="cd02042">
    <property type="entry name" value="ParAB_family"/>
    <property type="match status" value="1"/>
</dbReference>